<comment type="caution">
    <text evidence="2">The sequence shown here is derived from an EMBL/GenBank/DDBJ whole genome shotgun (WGS) entry which is preliminary data.</text>
</comment>
<reference evidence="2 3" key="1">
    <citation type="submission" date="2024-03" db="EMBL/GenBank/DDBJ databases">
        <title>The Acrasis kona genome and developmental transcriptomes reveal deep origins of eukaryotic multicellular pathways.</title>
        <authorList>
            <person name="Sheikh S."/>
            <person name="Fu C.-J."/>
            <person name="Brown M.W."/>
            <person name="Baldauf S.L."/>
        </authorList>
    </citation>
    <scope>NUCLEOTIDE SEQUENCE [LARGE SCALE GENOMIC DNA]</scope>
    <source>
        <strain evidence="2 3">ATCC MYA-3509</strain>
    </source>
</reference>
<name>A0AAW2ZLP9_9EUKA</name>
<dbReference type="Proteomes" id="UP001431209">
    <property type="component" value="Unassembled WGS sequence"/>
</dbReference>
<accession>A0AAW2ZLP9</accession>
<keyword evidence="3" id="KW-1185">Reference proteome</keyword>
<proteinExistence type="predicted"/>
<evidence type="ECO:0000313" key="2">
    <source>
        <dbReference type="EMBL" id="KAL0490420.1"/>
    </source>
</evidence>
<gene>
    <name evidence="2" type="ORF">AKO1_009552</name>
</gene>
<feature type="region of interest" description="Disordered" evidence="1">
    <location>
        <begin position="25"/>
        <end position="84"/>
    </location>
</feature>
<feature type="compositionally biased region" description="Polar residues" evidence="1">
    <location>
        <begin position="51"/>
        <end position="60"/>
    </location>
</feature>
<dbReference type="EMBL" id="JAOPGA020001688">
    <property type="protein sequence ID" value="KAL0490420.1"/>
    <property type="molecule type" value="Genomic_DNA"/>
</dbReference>
<dbReference type="InterPro" id="IPR008507">
    <property type="entry name" value="DUF789"/>
</dbReference>
<dbReference type="Pfam" id="PF05623">
    <property type="entry name" value="DUF789"/>
    <property type="match status" value="1"/>
</dbReference>
<dbReference type="AlphaFoldDB" id="A0AAW2ZLP9"/>
<feature type="compositionally biased region" description="Polar residues" evidence="1">
    <location>
        <begin position="71"/>
        <end position="84"/>
    </location>
</feature>
<evidence type="ECO:0000313" key="3">
    <source>
        <dbReference type="Proteomes" id="UP001431209"/>
    </source>
</evidence>
<organism evidence="2 3">
    <name type="scientific">Acrasis kona</name>
    <dbReference type="NCBI Taxonomy" id="1008807"/>
    <lineage>
        <taxon>Eukaryota</taxon>
        <taxon>Discoba</taxon>
        <taxon>Heterolobosea</taxon>
        <taxon>Tetramitia</taxon>
        <taxon>Eutetramitia</taxon>
        <taxon>Acrasidae</taxon>
        <taxon>Acrasis</taxon>
    </lineage>
</organism>
<evidence type="ECO:0000256" key="1">
    <source>
        <dbReference type="SAM" id="MobiDB-lite"/>
    </source>
</evidence>
<sequence>MSNPVTETHLRPYDHNGMLNKQSTFRRTPNHHSINGYYKQNSPTQRRRNFPHTNNTSNSKFRPINPHYSPPVTNNVPYQNSKKYNSNLPPTQTQIRPTFDEPYSNNNGNFYQRQKSNRLSLVSHTTGKYKNKQLIYNSFVDDKTNIYRFFRHSTPYLECEITRTKGDDSTSSTSVNGESNDEVFEDAVEFEGDKRTNHIVDEQSVIDALTSVQNDDEDEQEEYITKARYQLSQLWNFYDQPYGLEVPFVIRSEMRNVYFVPHLSALQLFHEASQIKPTFEFYETSTPDLRFPLIDKIEELSIEYPPLMNSSSSDLDSRSWYSIAWYPILCHNDTMNWMKGQLITYHHFEPHDRVIDNVHYFSGVQRSQSMEEALHESCMAAEGRDPGLDQYYVPIIGFLPYKIRNDTWFMGPGYVARNDSFDFENEEFIGSTDVGTNCSYGSRQGVCLQAPLYLVRACKNMMYEMQINHPDYQHVIQNFRELAQV</sequence>
<feature type="compositionally biased region" description="Polar residues" evidence="1">
    <location>
        <begin position="25"/>
        <end position="44"/>
    </location>
</feature>
<protein>
    <submittedName>
        <fullName evidence="2">Uncharacterized protein</fullName>
    </submittedName>
</protein>
<dbReference type="PANTHER" id="PTHR31343:SF42">
    <property type="entry name" value="T15D22.8"/>
    <property type="match status" value="1"/>
</dbReference>
<dbReference type="PANTHER" id="PTHR31343">
    <property type="entry name" value="T15D22.8"/>
    <property type="match status" value="1"/>
</dbReference>